<keyword evidence="4 7" id="KW-0812">Transmembrane</keyword>
<dbReference type="EMBL" id="JBHULM010000011">
    <property type="protein sequence ID" value="MFD2543277.1"/>
    <property type="molecule type" value="Genomic_DNA"/>
</dbReference>
<feature type="transmembrane region" description="Helical" evidence="7">
    <location>
        <begin position="321"/>
        <end position="340"/>
    </location>
</feature>
<accession>A0ABW5K2W3</accession>
<organism evidence="8 9">
    <name type="scientific">Lacinutrix gracilariae</name>
    <dbReference type="NCBI Taxonomy" id="1747198"/>
    <lineage>
        <taxon>Bacteria</taxon>
        <taxon>Pseudomonadati</taxon>
        <taxon>Bacteroidota</taxon>
        <taxon>Flavobacteriia</taxon>
        <taxon>Flavobacteriales</taxon>
        <taxon>Flavobacteriaceae</taxon>
        <taxon>Lacinutrix</taxon>
    </lineage>
</organism>
<evidence type="ECO:0000256" key="5">
    <source>
        <dbReference type="ARBA" id="ARBA00022989"/>
    </source>
</evidence>
<gene>
    <name evidence="8" type="ORF">ACFSSB_13165</name>
</gene>
<evidence type="ECO:0000256" key="6">
    <source>
        <dbReference type="ARBA" id="ARBA00023136"/>
    </source>
</evidence>
<dbReference type="PANTHER" id="PTHR22926:SF3">
    <property type="entry name" value="UNDECAPRENYL-PHOSPHATE ALPHA-N-ACETYLGLUCOSAMINYL 1-PHOSPHATE TRANSFERASE"/>
    <property type="match status" value="1"/>
</dbReference>
<proteinExistence type="predicted"/>
<comment type="caution">
    <text evidence="8">The sequence shown here is derived from an EMBL/GenBank/DDBJ whole genome shotgun (WGS) entry which is preliminary data.</text>
</comment>
<feature type="transmembrane region" description="Helical" evidence="7">
    <location>
        <begin position="346"/>
        <end position="366"/>
    </location>
</feature>
<feature type="transmembrane region" description="Helical" evidence="7">
    <location>
        <begin position="209"/>
        <end position="228"/>
    </location>
</feature>
<evidence type="ECO:0000256" key="1">
    <source>
        <dbReference type="ARBA" id="ARBA00004651"/>
    </source>
</evidence>
<feature type="transmembrane region" description="Helical" evidence="7">
    <location>
        <begin position="156"/>
        <end position="178"/>
    </location>
</feature>
<comment type="subcellular location">
    <subcellularLocation>
        <location evidence="1">Cell membrane</location>
        <topology evidence="1">Multi-pass membrane protein</topology>
    </subcellularLocation>
</comment>
<feature type="transmembrane region" description="Helical" evidence="7">
    <location>
        <begin position="20"/>
        <end position="44"/>
    </location>
</feature>
<feature type="transmembrane region" description="Helical" evidence="7">
    <location>
        <begin position="185"/>
        <end position="203"/>
    </location>
</feature>
<evidence type="ECO:0000313" key="8">
    <source>
        <dbReference type="EMBL" id="MFD2543277.1"/>
    </source>
</evidence>
<keyword evidence="9" id="KW-1185">Reference proteome</keyword>
<dbReference type="CDD" id="cd06853">
    <property type="entry name" value="GT_WecA_like"/>
    <property type="match status" value="1"/>
</dbReference>
<reference evidence="9" key="1">
    <citation type="journal article" date="2019" name="Int. J. Syst. Evol. Microbiol.">
        <title>The Global Catalogue of Microorganisms (GCM) 10K type strain sequencing project: providing services to taxonomists for standard genome sequencing and annotation.</title>
        <authorList>
            <consortium name="The Broad Institute Genomics Platform"/>
            <consortium name="The Broad Institute Genome Sequencing Center for Infectious Disease"/>
            <person name="Wu L."/>
            <person name="Ma J."/>
        </authorList>
    </citation>
    <scope>NUCLEOTIDE SEQUENCE [LARGE SCALE GENOMIC DNA]</scope>
    <source>
        <strain evidence="9">KCTC 42808</strain>
    </source>
</reference>
<dbReference type="PANTHER" id="PTHR22926">
    <property type="entry name" value="PHOSPHO-N-ACETYLMURAMOYL-PENTAPEPTIDE-TRANSFERASE"/>
    <property type="match status" value="1"/>
</dbReference>
<dbReference type="Proteomes" id="UP001597467">
    <property type="component" value="Unassembled WGS sequence"/>
</dbReference>
<feature type="transmembrane region" description="Helical" evidence="7">
    <location>
        <begin position="273"/>
        <end position="295"/>
    </location>
</feature>
<dbReference type="InterPro" id="IPR018480">
    <property type="entry name" value="PNAcMuramoyl-5peptid_Trfase_CS"/>
</dbReference>
<feature type="transmembrane region" description="Helical" evidence="7">
    <location>
        <begin position="240"/>
        <end position="261"/>
    </location>
</feature>
<evidence type="ECO:0000256" key="7">
    <source>
        <dbReference type="SAM" id="Phobius"/>
    </source>
</evidence>
<dbReference type="InterPro" id="IPR000715">
    <property type="entry name" value="Glycosyl_transferase_4"/>
</dbReference>
<keyword evidence="6 7" id="KW-0472">Membrane</keyword>
<feature type="transmembrane region" description="Helical" evidence="7">
    <location>
        <begin position="65"/>
        <end position="89"/>
    </location>
</feature>
<feature type="transmembrane region" description="Helical" evidence="7">
    <location>
        <begin position="126"/>
        <end position="144"/>
    </location>
</feature>
<evidence type="ECO:0000256" key="3">
    <source>
        <dbReference type="ARBA" id="ARBA00022679"/>
    </source>
</evidence>
<dbReference type="PROSITE" id="PS01348">
    <property type="entry name" value="MRAY_2"/>
    <property type="match status" value="1"/>
</dbReference>
<feature type="transmembrane region" description="Helical" evidence="7">
    <location>
        <begin position="95"/>
        <end position="114"/>
    </location>
</feature>
<keyword evidence="2" id="KW-1003">Cell membrane</keyword>
<keyword evidence="3" id="KW-0808">Transferase</keyword>
<name>A0ABW5K2W3_9FLAO</name>
<evidence type="ECO:0000256" key="2">
    <source>
        <dbReference type="ARBA" id="ARBA00022475"/>
    </source>
</evidence>
<evidence type="ECO:0000313" key="9">
    <source>
        <dbReference type="Proteomes" id="UP001597467"/>
    </source>
</evidence>
<keyword evidence="5 7" id="KW-1133">Transmembrane helix</keyword>
<dbReference type="RefSeq" id="WP_379905002.1">
    <property type="nucleotide sequence ID" value="NZ_JBHULM010000011.1"/>
</dbReference>
<evidence type="ECO:0000256" key="4">
    <source>
        <dbReference type="ARBA" id="ARBA00022692"/>
    </source>
</evidence>
<dbReference type="Pfam" id="PF00953">
    <property type="entry name" value="Glycos_transf_4"/>
    <property type="match status" value="1"/>
</dbReference>
<sequence>MLLSYLPSSHEEITALLSNYKGIAIIATVAFSLLVTLVVMPKVVAISKEKNLTALPDDRTSHKGIVPTLGGVGVFTGLMLTINIVAILFANYSQLIDLLIFNALVLSLLLVGIFDDIMDLAPRRKFGYQTAIATIYIVGTNVHIDSFMGLFGFEQLSTLFAIVFSVFVIILVINAYNLIDGIDGLAGVLGVVISSYMTAVFYFSGYFFYSLMCISLVGALFGFLVFNFSRHRKIFLGDTGSMVVGFLLAIEVISYLSIAAHKTELLLFKNAPVIVMALLSYPLFDTLRVFCIRIYNKRSPFSADRNHIHHRLIDLGLKHKYATLIIGFYTIIITGVAFFLNHLPINIEFAITLPLGILLLLSPFVVKVKKVKKLKWSVSKS</sequence>
<protein>
    <submittedName>
        <fullName evidence="8">Glycosyltransferase family 4 protein</fullName>
    </submittedName>
</protein>